<comment type="similarity">
    <text evidence="2">Belongs to the major facilitator superfamily. TCR/Tet family.</text>
</comment>
<dbReference type="PROSITE" id="PS00216">
    <property type="entry name" value="SUGAR_TRANSPORT_1"/>
    <property type="match status" value="1"/>
</dbReference>
<evidence type="ECO:0000256" key="3">
    <source>
        <dbReference type="ARBA" id="ARBA00022692"/>
    </source>
</evidence>
<keyword evidence="3 7" id="KW-0812">Transmembrane</keyword>
<keyword evidence="5 7" id="KW-0472">Membrane</keyword>
<dbReference type="InterPro" id="IPR001958">
    <property type="entry name" value="Tet-R_TetA/multi-R_MdtG-like"/>
</dbReference>
<keyword evidence="10" id="KW-1185">Reference proteome</keyword>
<dbReference type="PANTHER" id="PTHR42718:SF39">
    <property type="entry name" value="ACTINORHODIN TRANSPORTER-RELATED"/>
    <property type="match status" value="1"/>
</dbReference>
<feature type="transmembrane region" description="Helical" evidence="7">
    <location>
        <begin position="271"/>
        <end position="292"/>
    </location>
</feature>
<feature type="transmembrane region" description="Helical" evidence="7">
    <location>
        <begin position="298"/>
        <end position="318"/>
    </location>
</feature>
<accession>A0ABN3Q2S3</accession>
<reference evidence="9 10" key="1">
    <citation type="journal article" date="2019" name="Int. J. Syst. Evol. Microbiol.">
        <title>The Global Catalogue of Microorganisms (GCM) 10K type strain sequencing project: providing services to taxonomists for standard genome sequencing and annotation.</title>
        <authorList>
            <consortium name="The Broad Institute Genomics Platform"/>
            <consortium name="The Broad Institute Genome Sequencing Center for Infectious Disease"/>
            <person name="Wu L."/>
            <person name="Ma J."/>
        </authorList>
    </citation>
    <scope>NUCLEOTIDE SEQUENCE [LARGE SCALE GENOMIC DNA]</scope>
    <source>
        <strain evidence="9 10">JCM 16373</strain>
    </source>
</reference>
<comment type="caution">
    <text evidence="9">The sequence shown here is derived from an EMBL/GenBank/DDBJ whole genome shotgun (WGS) entry which is preliminary data.</text>
</comment>
<keyword evidence="4 7" id="KW-1133">Transmembrane helix</keyword>
<dbReference type="InterPro" id="IPR011701">
    <property type="entry name" value="MFS"/>
</dbReference>
<gene>
    <name evidence="9" type="ORF">GCM10009863_22630</name>
</gene>
<evidence type="ECO:0000313" key="10">
    <source>
        <dbReference type="Proteomes" id="UP001501447"/>
    </source>
</evidence>
<feature type="transmembrane region" description="Helical" evidence="7">
    <location>
        <begin position="70"/>
        <end position="88"/>
    </location>
</feature>
<dbReference type="InterPro" id="IPR036259">
    <property type="entry name" value="MFS_trans_sf"/>
</dbReference>
<organism evidence="9 10">
    <name type="scientific">Streptomyces axinellae</name>
    <dbReference type="NCBI Taxonomy" id="552788"/>
    <lineage>
        <taxon>Bacteria</taxon>
        <taxon>Bacillati</taxon>
        <taxon>Actinomycetota</taxon>
        <taxon>Actinomycetes</taxon>
        <taxon>Kitasatosporales</taxon>
        <taxon>Streptomycetaceae</taxon>
        <taxon>Streptomyces</taxon>
    </lineage>
</organism>
<feature type="transmembrane region" description="Helical" evidence="7">
    <location>
        <begin position="128"/>
        <end position="150"/>
    </location>
</feature>
<comment type="subcellular location">
    <subcellularLocation>
        <location evidence="1">Cell membrane</location>
        <topology evidence="1">Multi-pass membrane protein</topology>
    </subcellularLocation>
</comment>
<keyword evidence="6" id="KW-0046">Antibiotic resistance</keyword>
<dbReference type="PANTHER" id="PTHR42718">
    <property type="entry name" value="MAJOR FACILITATOR SUPERFAMILY MULTIDRUG TRANSPORTER MFSC"/>
    <property type="match status" value="1"/>
</dbReference>
<dbReference type="Pfam" id="PF07690">
    <property type="entry name" value="MFS_1"/>
    <property type="match status" value="1"/>
</dbReference>
<evidence type="ECO:0000256" key="7">
    <source>
        <dbReference type="SAM" id="Phobius"/>
    </source>
</evidence>
<dbReference type="InterPro" id="IPR020846">
    <property type="entry name" value="MFS_dom"/>
</dbReference>
<evidence type="ECO:0000256" key="2">
    <source>
        <dbReference type="ARBA" id="ARBA00007520"/>
    </source>
</evidence>
<evidence type="ECO:0000256" key="4">
    <source>
        <dbReference type="ARBA" id="ARBA00022989"/>
    </source>
</evidence>
<feature type="transmembrane region" description="Helical" evidence="7">
    <location>
        <begin position="38"/>
        <end position="58"/>
    </location>
</feature>
<dbReference type="Proteomes" id="UP001501447">
    <property type="component" value="Unassembled WGS sequence"/>
</dbReference>
<sequence length="410" mass="42354">MTPPRRIIFIALTAMSVLPVTIYLPALPDIAEEFDTSFALVNLSVAGYAIATALTEAVSGILSDRYGRRPVALTSVSIFIVASIGCALAPNIEFFLVCRTFQAAIAACFSVAMVVIKETSSGRDAVKEIGFAGMGWALAPMFGPTVGGVLNELSGWRAIFVVLALLGGAVLVASRRQLQETSQPSGASKGSPLASFRRLLGSARFWAYTLCMACSTGTLYVFLGGAPLAMSGQFGGSSVALGLYMALVPGGFVIGSYLTGIWASRVFRSHFLVYARIVTCAGLTAGLVLAMLHEPPPFLFFVSCMFIGIGNGLTSPVVNMGVMSEHDELAGTATGLSAAMSIGGGALISSAVGPSLNATSSIRILLALLLTSASLALLAALFAALVDRQPHARAAAGGGRGVRAREEGRG</sequence>
<evidence type="ECO:0000256" key="5">
    <source>
        <dbReference type="ARBA" id="ARBA00023136"/>
    </source>
</evidence>
<feature type="transmembrane region" description="Helical" evidence="7">
    <location>
        <begin position="205"/>
        <end position="223"/>
    </location>
</feature>
<feature type="transmembrane region" description="Helical" evidence="7">
    <location>
        <begin position="94"/>
        <end position="116"/>
    </location>
</feature>
<feature type="transmembrane region" description="Helical" evidence="7">
    <location>
        <begin position="364"/>
        <end position="386"/>
    </location>
</feature>
<feature type="transmembrane region" description="Helical" evidence="7">
    <location>
        <begin position="7"/>
        <end position="26"/>
    </location>
</feature>
<dbReference type="PROSITE" id="PS50850">
    <property type="entry name" value="MFS"/>
    <property type="match status" value="1"/>
</dbReference>
<proteinExistence type="inferred from homology"/>
<feature type="transmembrane region" description="Helical" evidence="7">
    <location>
        <begin position="243"/>
        <end position="264"/>
    </location>
</feature>
<dbReference type="EMBL" id="BAAARJ010000006">
    <property type="protein sequence ID" value="GAA2608700.1"/>
    <property type="molecule type" value="Genomic_DNA"/>
</dbReference>
<dbReference type="PRINTS" id="PR01035">
    <property type="entry name" value="TCRTETA"/>
</dbReference>
<evidence type="ECO:0000256" key="1">
    <source>
        <dbReference type="ARBA" id="ARBA00004651"/>
    </source>
</evidence>
<evidence type="ECO:0000256" key="6">
    <source>
        <dbReference type="ARBA" id="ARBA00023251"/>
    </source>
</evidence>
<protein>
    <submittedName>
        <fullName evidence="9">Multidrug effflux MFS transporter</fullName>
    </submittedName>
</protein>
<feature type="transmembrane region" description="Helical" evidence="7">
    <location>
        <begin position="156"/>
        <end position="173"/>
    </location>
</feature>
<feature type="domain" description="Major facilitator superfamily (MFS) profile" evidence="8">
    <location>
        <begin position="1"/>
        <end position="391"/>
    </location>
</feature>
<dbReference type="Gene3D" id="1.20.1720.10">
    <property type="entry name" value="Multidrug resistance protein D"/>
    <property type="match status" value="1"/>
</dbReference>
<dbReference type="CDD" id="cd17320">
    <property type="entry name" value="MFS_MdfA_MDR_like"/>
    <property type="match status" value="1"/>
</dbReference>
<dbReference type="SUPFAM" id="SSF103473">
    <property type="entry name" value="MFS general substrate transporter"/>
    <property type="match status" value="1"/>
</dbReference>
<dbReference type="InterPro" id="IPR005829">
    <property type="entry name" value="Sugar_transporter_CS"/>
</dbReference>
<evidence type="ECO:0000313" key="9">
    <source>
        <dbReference type="EMBL" id="GAA2608700.1"/>
    </source>
</evidence>
<evidence type="ECO:0000259" key="8">
    <source>
        <dbReference type="PROSITE" id="PS50850"/>
    </source>
</evidence>
<name>A0ABN3Q2S3_9ACTN</name>
<feature type="transmembrane region" description="Helical" evidence="7">
    <location>
        <begin position="330"/>
        <end position="352"/>
    </location>
</feature>